<gene>
    <name evidence="2" type="ORF">LTRI10_LOCUS3715</name>
</gene>
<evidence type="ECO:0000313" key="3">
    <source>
        <dbReference type="Proteomes" id="UP001497516"/>
    </source>
</evidence>
<name>A0AAV2CHH1_9ROSI</name>
<evidence type="ECO:0000256" key="1">
    <source>
        <dbReference type="SAM" id="MobiDB-lite"/>
    </source>
</evidence>
<dbReference type="PANTHER" id="PTHR33401">
    <property type="entry name" value="LIGHT-HARVESTING COMPLEX-LIKE PROTEIN OHP2, CHLOROPLASTIC"/>
    <property type="match status" value="1"/>
</dbReference>
<feature type="compositionally biased region" description="Acidic residues" evidence="1">
    <location>
        <begin position="22"/>
        <end position="38"/>
    </location>
</feature>
<organism evidence="2 3">
    <name type="scientific">Linum trigynum</name>
    <dbReference type="NCBI Taxonomy" id="586398"/>
    <lineage>
        <taxon>Eukaryota</taxon>
        <taxon>Viridiplantae</taxon>
        <taxon>Streptophyta</taxon>
        <taxon>Embryophyta</taxon>
        <taxon>Tracheophyta</taxon>
        <taxon>Spermatophyta</taxon>
        <taxon>Magnoliopsida</taxon>
        <taxon>eudicotyledons</taxon>
        <taxon>Gunneridae</taxon>
        <taxon>Pentapetalae</taxon>
        <taxon>rosids</taxon>
        <taxon>fabids</taxon>
        <taxon>Malpighiales</taxon>
        <taxon>Linaceae</taxon>
        <taxon>Linum</taxon>
    </lineage>
</organism>
<sequence>MSMDDKEEDGCDTKPLISKDGDEVENQGDGGEEEEESESNSLLAPRKGGMSRKSEKVRRSVQWNDKNGQKLAEILEFEPSDADSDDEDSDACMCTIM</sequence>
<dbReference type="EMBL" id="OZ034813">
    <property type="protein sequence ID" value="CAL1355989.1"/>
    <property type="molecule type" value="Genomic_DNA"/>
</dbReference>
<dbReference type="PANTHER" id="PTHR33401:SF2">
    <property type="entry name" value="OS03G0138400 PROTEIN"/>
    <property type="match status" value="1"/>
</dbReference>
<feature type="compositionally biased region" description="Acidic residues" evidence="1">
    <location>
        <begin position="75"/>
        <end position="90"/>
    </location>
</feature>
<dbReference type="Proteomes" id="UP001497516">
    <property type="component" value="Chromosome 1"/>
</dbReference>
<proteinExistence type="predicted"/>
<reference evidence="2 3" key="1">
    <citation type="submission" date="2024-04" db="EMBL/GenBank/DDBJ databases">
        <authorList>
            <person name="Fracassetti M."/>
        </authorList>
    </citation>
    <scope>NUCLEOTIDE SEQUENCE [LARGE SCALE GENOMIC DNA]</scope>
</reference>
<feature type="compositionally biased region" description="Acidic residues" evidence="1">
    <location>
        <begin position="1"/>
        <end position="10"/>
    </location>
</feature>
<feature type="region of interest" description="Disordered" evidence="1">
    <location>
        <begin position="1"/>
        <end position="97"/>
    </location>
</feature>
<keyword evidence="3" id="KW-1185">Reference proteome</keyword>
<dbReference type="AlphaFoldDB" id="A0AAV2CHH1"/>
<protein>
    <submittedName>
        <fullName evidence="2">Uncharacterized protein</fullName>
    </submittedName>
</protein>
<evidence type="ECO:0000313" key="2">
    <source>
        <dbReference type="EMBL" id="CAL1355989.1"/>
    </source>
</evidence>
<accession>A0AAV2CHH1</accession>